<evidence type="ECO:0000313" key="5">
    <source>
        <dbReference type="EMBL" id="GAA3728088.1"/>
    </source>
</evidence>
<sequence>MSVWITGGGAAAVALVALIAFVVLVTQPLTAPAPPGAEDAGQQPIDVGIQPKYAPIPELDLQSHPLYTLAPPATSACPKPELKPESSDSWEAFTAEVGPCLDDIWLPLLQQELGLRPPPLDYNVVSQAPPENSTDLDEVLAYYSSEDNSINFVLTNIRRYSARLPQANEPGVWLALFGHEYAHYIQRHTTILDLSAKQEQDATEDKALEFSRRTELQADCLGAASLRALDLYDSEQAQRINTTFNAGGHSTTHGSAANARHWFTTGWNTDELADCNTFAAEAALVS</sequence>
<comment type="subcellular location">
    <subcellularLocation>
        <location evidence="1">Membrane</location>
        <topology evidence="1">Single-pass membrane protein</topology>
    </subcellularLocation>
</comment>
<keyword evidence="6" id="KW-1185">Reference proteome</keyword>
<dbReference type="PANTHER" id="PTHR30168:SF0">
    <property type="entry name" value="INNER MEMBRANE PROTEIN"/>
    <property type="match status" value="1"/>
</dbReference>
<accession>A0ABP7EZL0</accession>
<evidence type="ECO:0000256" key="2">
    <source>
        <dbReference type="ARBA" id="ARBA00022692"/>
    </source>
</evidence>
<reference evidence="6" key="1">
    <citation type="journal article" date="2019" name="Int. J. Syst. Evol. Microbiol.">
        <title>The Global Catalogue of Microorganisms (GCM) 10K type strain sequencing project: providing services to taxonomists for standard genome sequencing and annotation.</title>
        <authorList>
            <consortium name="The Broad Institute Genomics Platform"/>
            <consortium name="The Broad Institute Genome Sequencing Center for Infectious Disease"/>
            <person name="Wu L."/>
            <person name="Ma J."/>
        </authorList>
    </citation>
    <scope>NUCLEOTIDE SEQUENCE [LARGE SCALE GENOMIC DNA]</scope>
    <source>
        <strain evidence="6">JCM 17137</strain>
    </source>
</reference>
<protein>
    <recommendedName>
        <fullName evidence="7">Metalloprotease</fullName>
    </recommendedName>
</protein>
<keyword evidence="3" id="KW-1133">Transmembrane helix</keyword>
<organism evidence="5 6">
    <name type="scientific">Salinactinospora qingdaonensis</name>
    <dbReference type="NCBI Taxonomy" id="702744"/>
    <lineage>
        <taxon>Bacteria</taxon>
        <taxon>Bacillati</taxon>
        <taxon>Actinomycetota</taxon>
        <taxon>Actinomycetes</taxon>
        <taxon>Streptosporangiales</taxon>
        <taxon>Nocardiopsidaceae</taxon>
        <taxon>Salinactinospora</taxon>
    </lineage>
</organism>
<gene>
    <name evidence="5" type="ORF">GCM10022402_05980</name>
</gene>
<evidence type="ECO:0000256" key="4">
    <source>
        <dbReference type="ARBA" id="ARBA00023136"/>
    </source>
</evidence>
<dbReference type="InterPro" id="IPR007343">
    <property type="entry name" value="Uncharacterised_pept_Zn_put"/>
</dbReference>
<evidence type="ECO:0000256" key="3">
    <source>
        <dbReference type="ARBA" id="ARBA00022989"/>
    </source>
</evidence>
<dbReference type="Proteomes" id="UP001500908">
    <property type="component" value="Unassembled WGS sequence"/>
</dbReference>
<comment type="caution">
    <text evidence="5">The sequence shown here is derived from an EMBL/GenBank/DDBJ whole genome shotgun (WGS) entry which is preliminary data.</text>
</comment>
<keyword evidence="2" id="KW-0812">Transmembrane</keyword>
<evidence type="ECO:0000313" key="6">
    <source>
        <dbReference type="Proteomes" id="UP001500908"/>
    </source>
</evidence>
<evidence type="ECO:0008006" key="7">
    <source>
        <dbReference type="Google" id="ProtNLM"/>
    </source>
</evidence>
<name>A0ABP7EZL0_9ACTN</name>
<dbReference type="PANTHER" id="PTHR30168">
    <property type="entry name" value="PUTATIVE MEMBRANE PROTEIN YPFJ"/>
    <property type="match status" value="1"/>
</dbReference>
<proteinExistence type="predicted"/>
<evidence type="ECO:0000256" key="1">
    <source>
        <dbReference type="ARBA" id="ARBA00004167"/>
    </source>
</evidence>
<dbReference type="EMBL" id="BAABDD010000002">
    <property type="protein sequence ID" value="GAA3728088.1"/>
    <property type="molecule type" value="Genomic_DNA"/>
</dbReference>
<keyword evidence="4" id="KW-0472">Membrane</keyword>